<dbReference type="AlphaFoldDB" id="A0A081BL09"/>
<dbReference type="Proteomes" id="UP000028700">
    <property type="component" value="Unassembled WGS sequence"/>
</dbReference>
<organism evidence="1 2">
    <name type="scientific">Secundilactobacillus oryzae JCM 18671</name>
    <dbReference type="NCBI Taxonomy" id="1291743"/>
    <lineage>
        <taxon>Bacteria</taxon>
        <taxon>Bacillati</taxon>
        <taxon>Bacillota</taxon>
        <taxon>Bacilli</taxon>
        <taxon>Lactobacillales</taxon>
        <taxon>Lactobacillaceae</taxon>
        <taxon>Secundilactobacillus</taxon>
    </lineage>
</organism>
<dbReference type="STRING" id="1291743.LOSG293_540050"/>
<comment type="caution">
    <text evidence="1">The sequence shown here is derived from an EMBL/GenBank/DDBJ whole genome shotgun (WGS) entry which is preliminary data.</text>
</comment>
<protein>
    <recommendedName>
        <fullName evidence="3">Bacterial mobilisation domain-containing protein</fullName>
    </recommendedName>
</protein>
<evidence type="ECO:0008006" key="3">
    <source>
        <dbReference type="Google" id="ProtNLM"/>
    </source>
</evidence>
<dbReference type="InterPro" id="IPR053842">
    <property type="entry name" value="NikA-like"/>
</dbReference>
<dbReference type="EMBL" id="BBJM01000054">
    <property type="protein sequence ID" value="GAK48727.1"/>
    <property type="molecule type" value="Genomic_DNA"/>
</dbReference>
<gene>
    <name evidence="1" type="ORF">LOSG293_540050</name>
</gene>
<reference evidence="1" key="1">
    <citation type="journal article" date="2014" name="Genome Announc.">
        <title>Draft Genome Sequence of Lactobacillus oryzae Strain SG293T.</title>
        <authorList>
            <person name="Tanizawa Y."/>
            <person name="Fujisawa T."/>
            <person name="Mochizuki T."/>
            <person name="Kaminuma E."/>
            <person name="Nakamura Y."/>
            <person name="Tohno M."/>
        </authorList>
    </citation>
    <scope>NUCLEOTIDE SEQUENCE [LARGE SCALE GENOMIC DNA]</scope>
    <source>
        <strain evidence="1">SG293</strain>
    </source>
</reference>
<dbReference type="eggNOG" id="ENOG5030ATX">
    <property type="taxonomic scope" value="Bacteria"/>
</dbReference>
<proteinExistence type="predicted"/>
<sequence length="104" mass="11773">MLFDLNQTRQIHYRLSELEYQKLATSANQIGLSTSAYAKKLALRSKLVEPKFNHDDAVQLNLALARIGNNLNQLAKRANADNPTALADINALRSEVNQLWQQLR</sequence>
<dbReference type="Pfam" id="PF21983">
    <property type="entry name" value="NikA-like"/>
    <property type="match status" value="1"/>
</dbReference>
<keyword evidence="2" id="KW-1185">Reference proteome</keyword>
<accession>A0A081BL09</accession>
<evidence type="ECO:0000313" key="2">
    <source>
        <dbReference type="Proteomes" id="UP000028700"/>
    </source>
</evidence>
<name>A0A081BL09_9LACO</name>
<evidence type="ECO:0000313" key="1">
    <source>
        <dbReference type="EMBL" id="GAK48727.1"/>
    </source>
</evidence>